<accession>A0A4C1T1M6</accession>
<dbReference type="EMBL" id="BGZK01000029">
    <property type="protein sequence ID" value="GBP08034.1"/>
    <property type="molecule type" value="Genomic_DNA"/>
</dbReference>
<name>A0A4C1T1M6_EUMVA</name>
<organism evidence="1 2">
    <name type="scientific">Eumeta variegata</name>
    <name type="common">Bagworm moth</name>
    <name type="synonym">Eumeta japonica</name>
    <dbReference type="NCBI Taxonomy" id="151549"/>
    <lineage>
        <taxon>Eukaryota</taxon>
        <taxon>Metazoa</taxon>
        <taxon>Ecdysozoa</taxon>
        <taxon>Arthropoda</taxon>
        <taxon>Hexapoda</taxon>
        <taxon>Insecta</taxon>
        <taxon>Pterygota</taxon>
        <taxon>Neoptera</taxon>
        <taxon>Endopterygota</taxon>
        <taxon>Lepidoptera</taxon>
        <taxon>Glossata</taxon>
        <taxon>Ditrysia</taxon>
        <taxon>Tineoidea</taxon>
        <taxon>Psychidae</taxon>
        <taxon>Oiketicinae</taxon>
        <taxon>Eumeta</taxon>
    </lineage>
</organism>
<keyword evidence="2" id="KW-1185">Reference proteome</keyword>
<protein>
    <submittedName>
        <fullName evidence="1">Uncharacterized protein</fullName>
    </submittedName>
</protein>
<dbReference type="Proteomes" id="UP000299102">
    <property type="component" value="Unassembled WGS sequence"/>
</dbReference>
<proteinExistence type="predicted"/>
<evidence type="ECO:0000313" key="1">
    <source>
        <dbReference type="EMBL" id="GBP08034.1"/>
    </source>
</evidence>
<comment type="caution">
    <text evidence="1">The sequence shown here is derived from an EMBL/GenBank/DDBJ whole genome shotgun (WGS) entry which is preliminary data.</text>
</comment>
<reference evidence="1 2" key="1">
    <citation type="journal article" date="2019" name="Commun. Biol.">
        <title>The bagworm genome reveals a unique fibroin gene that provides high tensile strength.</title>
        <authorList>
            <person name="Kono N."/>
            <person name="Nakamura H."/>
            <person name="Ohtoshi R."/>
            <person name="Tomita M."/>
            <person name="Numata K."/>
            <person name="Arakawa K."/>
        </authorList>
    </citation>
    <scope>NUCLEOTIDE SEQUENCE [LARGE SCALE GENOMIC DNA]</scope>
</reference>
<evidence type="ECO:0000313" key="2">
    <source>
        <dbReference type="Proteomes" id="UP000299102"/>
    </source>
</evidence>
<dbReference type="AlphaFoldDB" id="A0A4C1T1M6"/>
<sequence length="114" mass="12996">MPDDKVIFYPSACEQQEMVNKMNDFVKKMGSMKRYVGKTKVMVFERSESTTECDILIEDDLNPELTRHHVPSPRGPFSREISGARRAGALMRRDGPTCDNVHLASCYNSFDGYL</sequence>
<dbReference type="OrthoDB" id="425681at2759"/>
<gene>
    <name evidence="1" type="ORF">EVAR_2854_1</name>
</gene>